<evidence type="ECO:0000313" key="1">
    <source>
        <dbReference type="EMBL" id="KAB7789033.1"/>
    </source>
</evidence>
<organism evidence="1 2">
    <name type="scientific">Bifidobacterium leontopitheci</name>
    <dbReference type="NCBI Taxonomy" id="2650774"/>
    <lineage>
        <taxon>Bacteria</taxon>
        <taxon>Bacillati</taxon>
        <taxon>Actinomycetota</taxon>
        <taxon>Actinomycetes</taxon>
        <taxon>Bifidobacteriales</taxon>
        <taxon>Bifidobacteriaceae</taxon>
        <taxon>Bifidobacterium</taxon>
    </lineage>
</organism>
<dbReference type="EMBL" id="WBVT01000052">
    <property type="protein sequence ID" value="KAB7789033.1"/>
    <property type="molecule type" value="Genomic_DNA"/>
</dbReference>
<dbReference type="Proteomes" id="UP000441772">
    <property type="component" value="Unassembled WGS sequence"/>
</dbReference>
<proteinExistence type="predicted"/>
<keyword evidence="2" id="KW-1185">Reference proteome</keyword>
<accession>A0A6I1GBK4</accession>
<gene>
    <name evidence="1" type="ORF">F7D09_2016</name>
</gene>
<name>A0A6I1GBK4_9BIFI</name>
<protein>
    <submittedName>
        <fullName evidence="1">Uncharacterized protein</fullName>
    </submittedName>
</protein>
<reference evidence="1 2" key="1">
    <citation type="submission" date="2019-09" db="EMBL/GenBank/DDBJ databases">
        <title>Characterization of the phylogenetic diversity of two novel species belonging to the genus Bifidobacterium: Bifidobacterium cebidarum sp. nov. and Bifidobacterium leontopitheci sp. nov.</title>
        <authorList>
            <person name="Lugli G.A."/>
            <person name="Duranti S."/>
            <person name="Milani C."/>
            <person name="Turroni F."/>
            <person name="Ventura M."/>
        </authorList>
    </citation>
    <scope>NUCLEOTIDE SEQUENCE [LARGE SCALE GENOMIC DNA]</scope>
    <source>
        <strain evidence="1 2">LMG 31471</strain>
    </source>
</reference>
<sequence>MCSQNSIRTPTGVPAIPFGISPTRTRAPRNLAYYTRFLGSGLFEYMDTPWAYGCSMRRLFVCL</sequence>
<dbReference type="AlphaFoldDB" id="A0A6I1GBK4"/>
<comment type="caution">
    <text evidence="1">The sequence shown here is derived from an EMBL/GenBank/DDBJ whole genome shotgun (WGS) entry which is preliminary data.</text>
</comment>
<evidence type="ECO:0000313" key="2">
    <source>
        <dbReference type="Proteomes" id="UP000441772"/>
    </source>
</evidence>